<reference evidence="1" key="3">
    <citation type="submission" date="2023-05" db="EMBL/GenBank/DDBJ databases">
        <authorList>
            <person name="Smith C.H."/>
        </authorList>
    </citation>
    <scope>NUCLEOTIDE SEQUENCE</scope>
    <source>
        <strain evidence="1">CHS0354</strain>
        <tissue evidence="1">Mantle</tissue>
    </source>
</reference>
<evidence type="ECO:0000313" key="2">
    <source>
        <dbReference type="Proteomes" id="UP001195483"/>
    </source>
</evidence>
<organism evidence="1 2">
    <name type="scientific">Potamilus streckersoni</name>
    <dbReference type="NCBI Taxonomy" id="2493646"/>
    <lineage>
        <taxon>Eukaryota</taxon>
        <taxon>Metazoa</taxon>
        <taxon>Spiralia</taxon>
        <taxon>Lophotrochozoa</taxon>
        <taxon>Mollusca</taxon>
        <taxon>Bivalvia</taxon>
        <taxon>Autobranchia</taxon>
        <taxon>Heteroconchia</taxon>
        <taxon>Palaeoheterodonta</taxon>
        <taxon>Unionida</taxon>
        <taxon>Unionoidea</taxon>
        <taxon>Unionidae</taxon>
        <taxon>Ambleminae</taxon>
        <taxon>Lampsilini</taxon>
        <taxon>Potamilus</taxon>
    </lineage>
</organism>
<evidence type="ECO:0000313" key="1">
    <source>
        <dbReference type="EMBL" id="KAK3575965.1"/>
    </source>
</evidence>
<proteinExistence type="predicted"/>
<sequence length="173" mass="19657">MIAGQLSRQEKVKLERWIGEKAKAFELIYSIHRDGCNPVTFHLLCSNKDPTVTVLYNTDRSVLVDTLVYHGKVLMAIKFSGQPKYTKFPAKGGYNAIYDNAKYGPFFGTEHELGTFDTTLNKSGNYFTFIHGLTINNSYDIRNVQVQEINNGHTKIVELQVYKITDGPDEIEE</sequence>
<protein>
    <recommendedName>
        <fullName evidence="3">TLDc domain-containing protein</fullName>
    </recommendedName>
</protein>
<evidence type="ECO:0008006" key="3">
    <source>
        <dbReference type="Google" id="ProtNLM"/>
    </source>
</evidence>
<keyword evidence="2" id="KW-1185">Reference proteome</keyword>
<dbReference type="EMBL" id="JAEAOA010001872">
    <property type="protein sequence ID" value="KAK3575965.1"/>
    <property type="molecule type" value="Genomic_DNA"/>
</dbReference>
<dbReference type="AlphaFoldDB" id="A0AAE0RMN8"/>
<dbReference type="Proteomes" id="UP001195483">
    <property type="component" value="Unassembled WGS sequence"/>
</dbReference>
<comment type="caution">
    <text evidence="1">The sequence shown here is derived from an EMBL/GenBank/DDBJ whole genome shotgun (WGS) entry which is preliminary data.</text>
</comment>
<gene>
    <name evidence="1" type="ORF">CHS0354_031229</name>
</gene>
<reference evidence="1" key="1">
    <citation type="journal article" date="2021" name="Genome Biol. Evol.">
        <title>A High-Quality Reference Genome for a Parasitic Bivalve with Doubly Uniparental Inheritance (Bivalvia: Unionida).</title>
        <authorList>
            <person name="Smith C.H."/>
        </authorList>
    </citation>
    <scope>NUCLEOTIDE SEQUENCE</scope>
    <source>
        <strain evidence="1">CHS0354</strain>
    </source>
</reference>
<reference evidence="1" key="2">
    <citation type="journal article" date="2021" name="Genome Biol. Evol.">
        <title>Developing a high-quality reference genome for a parasitic bivalve with doubly uniparental inheritance (Bivalvia: Unionida).</title>
        <authorList>
            <person name="Smith C.H."/>
        </authorList>
    </citation>
    <scope>NUCLEOTIDE SEQUENCE</scope>
    <source>
        <strain evidence="1">CHS0354</strain>
        <tissue evidence="1">Mantle</tissue>
    </source>
</reference>
<accession>A0AAE0RMN8</accession>
<name>A0AAE0RMN8_9BIVA</name>